<evidence type="ECO:0000313" key="2">
    <source>
        <dbReference type="Proteomes" id="UP000777661"/>
    </source>
</evidence>
<protein>
    <submittedName>
        <fullName evidence="1">Methyltransferase, TIGR04325 family</fullName>
        <ecNumber evidence="1">2.1.1.-</ecNumber>
    </submittedName>
</protein>
<evidence type="ECO:0000313" key="1">
    <source>
        <dbReference type="EMBL" id="MBY8918630.1"/>
    </source>
</evidence>
<reference evidence="1 2" key="1">
    <citation type="submission" date="2021-06" db="EMBL/GenBank/DDBJ databases">
        <title>Nitratireductor porphyridii sp. nov., isolated from a small marine red alga, Porphyridium purpureum in South Korea.</title>
        <authorList>
            <person name="Kim K.H."/>
            <person name="Kristyanto S."/>
            <person name="Jeon C.O."/>
        </authorList>
    </citation>
    <scope>NUCLEOTIDE SEQUENCE [LARGE SCALE GENOMIC DNA]</scope>
    <source>
        <strain evidence="1 2">R6</strain>
    </source>
</reference>
<keyword evidence="1" id="KW-0489">Methyltransferase</keyword>
<keyword evidence="2" id="KW-1185">Reference proteome</keyword>
<comment type="caution">
    <text evidence="1">The sequence shown here is derived from an EMBL/GenBank/DDBJ whole genome shotgun (WGS) entry which is preliminary data.</text>
</comment>
<dbReference type="EC" id="2.1.1.-" evidence="1"/>
<dbReference type="RefSeq" id="WP_223004435.1">
    <property type="nucleotide sequence ID" value="NZ_JAHSQO010000007.1"/>
</dbReference>
<dbReference type="NCBIfam" id="TIGR04325">
    <property type="entry name" value="MTase_LIC12133"/>
    <property type="match status" value="1"/>
</dbReference>
<organism evidence="1 2">
    <name type="scientific">Nitratireductor rhodophyticola</name>
    <dbReference type="NCBI Taxonomy" id="2854036"/>
    <lineage>
        <taxon>Bacteria</taxon>
        <taxon>Pseudomonadati</taxon>
        <taxon>Pseudomonadota</taxon>
        <taxon>Alphaproteobacteria</taxon>
        <taxon>Hyphomicrobiales</taxon>
        <taxon>Phyllobacteriaceae</taxon>
        <taxon>Nitratireductor</taxon>
    </lineage>
</organism>
<dbReference type="Proteomes" id="UP000777661">
    <property type="component" value="Unassembled WGS sequence"/>
</dbReference>
<keyword evidence="1" id="KW-0808">Transferase</keyword>
<accession>A0ABS7RCJ8</accession>
<dbReference type="InterPro" id="IPR027612">
    <property type="entry name" value="Put_MTase_LIC12133"/>
</dbReference>
<sequence length="285" mass="32462">MKTLLHFDGGRIKRFARPLHSVLSKVHLVARRAELTGAYPDRESAVSAAPRWALTDYDHEDVVPVALDKMSRIIDWDYPVMFWLERELRARAGRRVRLLDAGGHVGTKYRAFRELIDLSDVQWQVYELPSMVKAGRAMARAEGLGPELSFCDSFSEIRKAEILLCSGLLQYLDIPFADFVDRLPERPQVILLNKVALREGPSVYTLQRGGPTFLPYHIRNKNRFLADIDALGYRIVDSWCIQYLAHRVASHPELGWSESRGYMLLRKDMALGDRKPAEPAMAKAG</sequence>
<dbReference type="GO" id="GO:0032259">
    <property type="term" value="P:methylation"/>
    <property type="evidence" value="ECO:0007669"/>
    <property type="project" value="UniProtKB-KW"/>
</dbReference>
<proteinExistence type="predicted"/>
<dbReference type="EMBL" id="JAHSQO010000007">
    <property type="protein sequence ID" value="MBY8918630.1"/>
    <property type="molecule type" value="Genomic_DNA"/>
</dbReference>
<name>A0ABS7RCJ8_9HYPH</name>
<gene>
    <name evidence="1" type="ORF">KVG22_18645</name>
</gene>
<dbReference type="GO" id="GO:0008168">
    <property type="term" value="F:methyltransferase activity"/>
    <property type="evidence" value="ECO:0007669"/>
    <property type="project" value="UniProtKB-KW"/>
</dbReference>